<feature type="active site" description="Proton donor" evidence="8">
    <location>
        <position position="131"/>
    </location>
</feature>
<evidence type="ECO:0000256" key="6">
    <source>
        <dbReference type="ARBA" id="ARBA00023295"/>
    </source>
</evidence>
<keyword evidence="6" id="KW-0326">Glycosidase</keyword>
<keyword evidence="11" id="KW-1185">Reference proteome</keyword>
<keyword evidence="1" id="KW-0732">Signal</keyword>
<evidence type="ECO:0000256" key="7">
    <source>
        <dbReference type="ARBA" id="ARBA00023326"/>
    </source>
</evidence>
<evidence type="ECO:0000313" key="11">
    <source>
        <dbReference type="Proteomes" id="UP001363151"/>
    </source>
</evidence>
<name>A0ABR1G5G0_AURAN</name>
<dbReference type="PANTHER" id="PTHR34876">
    <property type="match status" value="1"/>
</dbReference>
<evidence type="ECO:0000256" key="1">
    <source>
        <dbReference type="ARBA" id="ARBA00022729"/>
    </source>
</evidence>
<dbReference type="SUPFAM" id="SSF51989">
    <property type="entry name" value="Glycosyl hydrolases family 6, cellulases"/>
    <property type="match status" value="1"/>
</dbReference>
<dbReference type="InterPro" id="IPR016288">
    <property type="entry name" value="Beta_cellobiohydrolase"/>
</dbReference>
<dbReference type="PROSITE" id="PS00656">
    <property type="entry name" value="GLYCOSYL_HYDROL_F6_2"/>
    <property type="match status" value="1"/>
</dbReference>
<dbReference type="EMBL" id="JBBJCI010000093">
    <property type="protein sequence ID" value="KAK7248550.1"/>
    <property type="molecule type" value="Genomic_DNA"/>
</dbReference>
<dbReference type="PIRSF" id="PIRSF001100">
    <property type="entry name" value="Beta_cellobiohydrolase"/>
    <property type="match status" value="1"/>
</dbReference>
<dbReference type="Proteomes" id="UP001363151">
    <property type="component" value="Unassembled WGS sequence"/>
</dbReference>
<evidence type="ECO:0000256" key="8">
    <source>
        <dbReference type="PROSITE-ProRule" id="PRU10057"/>
    </source>
</evidence>
<keyword evidence="3" id="KW-0136">Cellulose degradation</keyword>
<evidence type="ECO:0000256" key="5">
    <source>
        <dbReference type="ARBA" id="ARBA00023277"/>
    </source>
</evidence>
<keyword evidence="7" id="KW-0624">Polysaccharide degradation</keyword>
<gene>
    <name evidence="10" type="ORF">SO694_00161043</name>
</gene>
<comment type="caution">
    <text evidence="10">The sequence shown here is derived from an EMBL/GenBank/DDBJ whole genome shotgun (WGS) entry which is preliminary data.</text>
</comment>
<evidence type="ECO:0000256" key="3">
    <source>
        <dbReference type="ARBA" id="ARBA00023001"/>
    </source>
</evidence>
<dbReference type="InterPro" id="IPR036434">
    <property type="entry name" value="Beta_cellobiohydrolase_sf"/>
</dbReference>
<evidence type="ECO:0000256" key="9">
    <source>
        <dbReference type="SAM" id="MobiDB-lite"/>
    </source>
</evidence>
<protein>
    <submittedName>
        <fullName evidence="10">Glycosyl hydrolase family 6 protein</fullName>
    </submittedName>
</protein>
<keyword evidence="2 10" id="KW-0378">Hydrolase</keyword>
<dbReference type="Gene3D" id="3.20.20.40">
    <property type="entry name" value="1, 4-beta cellobiohydrolase"/>
    <property type="match status" value="1"/>
</dbReference>
<dbReference type="PRINTS" id="PR00733">
    <property type="entry name" value="GLHYDRLASE6"/>
</dbReference>
<dbReference type="GO" id="GO:0016787">
    <property type="term" value="F:hydrolase activity"/>
    <property type="evidence" value="ECO:0007669"/>
    <property type="project" value="UniProtKB-KW"/>
</dbReference>
<keyword evidence="5" id="KW-0119">Carbohydrate metabolism</keyword>
<accession>A0ABR1G5G0</accession>
<proteinExistence type="predicted"/>
<evidence type="ECO:0000313" key="10">
    <source>
        <dbReference type="EMBL" id="KAK7248550.1"/>
    </source>
</evidence>
<organism evidence="10 11">
    <name type="scientific">Aureococcus anophagefferens</name>
    <name type="common">Harmful bloom alga</name>
    <dbReference type="NCBI Taxonomy" id="44056"/>
    <lineage>
        <taxon>Eukaryota</taxon>
        <taxon>Sar</taxon>
        <taxon>Stramenopiles</taxon>
        <taxon>Ochrophyta</taxon>
        <taxon>Pelagophyceae</taxon>
        <taxon>Pelagomonadales</taxon>
        <taxon>Pelagomonadaceae</taxon>
        <taxon>Aureococcus</taxon>
    </lineage>
</organism>
<dbReference type="Pfam" id="PF01341">
    <property type="entry name" value="Glyco_hydro_6"/>
    <property type="match status" value="2"/>
</dbReference>
<sequence>MKGVASAYWIDVKGKLDPNGTSTADARGILLDAAAHAEPPLVVFIVYDLPNRDCHAYASNGEICCAYNDDGTCDYDNSGDCAAGLDQGGKQTYSTRLQCLDEYKTTYVDPFAAILAEFEGVVPVALILEPDSLPNFATNLDDPRCGNIGTKNAYELGIAYAVEALKAAAPSAHIYLDAGHGGWLGWEDNLESFASTVASLGVEDQLRGFATNTANYQPLGEPCADGVDCITGPGASSACCDDPCGLLSQYNRGQNQGSTRERNSQLQRLRSRPFSTRQNEHEYARLLVDAMAAAMPGFAPKVVIDSGRNGNPGARTDCASWCNPRDAGAGAVPTAVTRDPDVVDAYFWLKTPGESDGCTALLPSADDEWGCASVDSIGTAAGEPYAPEAGHWYDYQIKMLAEFADM</sequence>
<evidence type="ECO:0000256" key="4">
    <source>
        <dbReference type="ARBA" id="ARBA00023157"/>
    </source>
</evidence>
<evidence type="ECO:0000256" key="2">
    <source>
        <dbReference type="ARBA" id="ARBA00022801"/>
    </source>
</evidence>
<feature type="region of interest" description="Disordered" evidence="9">
    <location>
        <begin position="251"/>
        <end position="277"/>
    </location>
</feature>
<dbReference type="PANTHER" id="PTHR34876:SF4">
    <property type="entry name" value="1,4-BETA-D-GLUCAN CELLOBIOHYDROLASE C-RELATED"/>
    <property type="match status" value="1"/>
</dbReference>
<reference evidence="10 11" key="1">
    <citation type="submission" date="2024-03" db="EMBL/GenBank/DDBJ databases">
        <title>Aureococcus anophagefferens CCMP1851 and Kratosvirus quantuckense: Draft genome of a second virus-susceptible host strain in the model system.</title>
        <authorList>
            <person name="Chase E."/>
            <person name="Truchon A.R."/>
            <person name="Schepens W."/>
            <person name="Wilhelm S.W."/>
        </authorList>
    </citation>
    <scope>NUCLEOTIDE SEQUENCE [LARGE SCALE GENOMIC DNA]</scope>
    <source>
        <strain evidence="10 11">CCMP1851</strain>
    </source>
</reference>
<dbReference type="InterPro" id="IPR001524">
    <property type="entry name" value="Glyco_hydro_6_CS"/>
</dbReference>
<keyword evidence="4" id="KW-1015">Disulfide bond</keyword>